<comment type="caution">
    <text evidence="2">The sequence shown here is derived from an EMBL/GenBank/DDBJ whole genome shotgun (WGS) entry which is preliminary data.</text>
</comment>
<protein>
    <submittedName>
        <fullName evidence="2">Uncharacterized protein</fullName>
    </submittedName>
</protein>
<evidence type="ECO:0000313" key="2">
    <source>
        <dbReference type="EMBL" id="CAE7269326.1"/>
    </source>
</evidence>
<sequence>MGHVLIPISLLLFNGIVAIAAVESACVEDSSGSFLLQKAAARRAPTVVKNKTEEPQVQPEKGVCVARDDIDKTIPIEDVLKQYPGQDGWCVYGSFGPWARECAVARQKGDVLAFSKVYSPIYSYILTGPNATQKTYRMPSGQPLTTRDHYFPLDDVYCFINGWYDLDRQKLINNYTYLEQVSEAYCQSLEATLPYYHRLSMKSMDVEAGLDEWSFNHLTNLPQSVITGMKVHGAVKCLLGGGKGAVCDLANCARRACLLADGSLGYDARGECPPV</sequence>
<keyword evidence="1" id="KW-0732">Signal</keyword>
<dbReference type="AlphaFoldDB" id="A0A812MQ61"/>
<organism evidence="2 3">
    <name type="scientific">Symbiodinium pilosum</name>
    <name type="common">Dinoflagellate</name>
    <dbReference type="NCBI Taxonomy" id="2952"/>
    <lineage>
        <taxon>Eukaryota</taxon>
        <taxon>Sar</taxon>
        <taxon>Alveolata</taxon>
        <taxon>Dinophyceae</taxon>
        <taxon>Suessiales</taxon>
        <taxon>Symbiodiniaceae</taxon>
        <taxon>Symbiodinium</taxon>
    </lineage>
</organism>
<feature type="signal peptide" evidence="1">
    <location>
        <begin position="1"/>
        <end position="21"/>
    </location>
</feature>
<name>A0A812MQ61_SYMPI</name>
<dbReference type="EMBL" id="CAJNIZ010008605">
    <property type="protein sequence ID" value="CAE7269326.1"/>
    <property type="molecule type" value="Genomic_DNA"/>
</dbReference>
<proteinExistence type="predicted"/>
<dbReference type="Proteomes" id="UP000649617">
    <property type="component" value="Unassembled WGS sequence"/>
</dbReference>
<keyword evidence="3" id="KW-1185">Reference proteome</keyword>
<evidence type="ECO:0000256" key="1">
    <source>
        <dbReference type="SAM" id="SignalP"/>
    </source>
</evidence>
<evidence type="ECO:0000313" key="3">
    <source>
        <dbReference type="Proteomes" id="UP000649617"/>
    </source>
</evidence>
<feature type="chain" id="PRO_5032275945" evidence="1">
    <location>
        <begin position="22"/>
        <end position="275"/>
    </location>
</feature>
<reference evidence="2" key="1">
    <citation type="submission" date="2021-02" db="EMBL/GenBank/DDBJ databases">
        <authorList>
            <person name="Dougan E. K."/>
            <person name="Rhodes N."/>
            <person name="Thang M."/>
            <person name="Chan C."/>
        </authorList>
    </citation>
    <scope>NUCLEOTIDE SEQUENCE</scope>
</reference>
<gene>
    <name evidence="2" type="ORF">SPIL2461_LOCUS5891</name>
</gene>
<dbReference type="OrthoDB" id="447583at2759"/>
<accession>A0A812MQ61</accession>